<keyword evidence="1" id="KW-0472">Membrane</keyword>
<name>A0A543KMW5_9MICO</name>
<dbReference type="RefSeq" id="WP_141818044.1">
    <property type="nucleotide sequence ID" value="NZ_BAAAIL010000003.1"/>
</dbReference>
<gene>
    <name evidence="2" type="ORF">FB476_1288</name>
</gene>
<dbReference type="AlphaFoldDB" id="A0A543KMW5"/>
<evidence type="ECO:0000313" key="2">
    <source>
        <dbReference type="EMBL" id="TQM96420.1"/>
    </source>
</evidence>
<dbReference type="EMBL" id="VFPU01000001">
    <property type="protein sequence ID" value="TQM96420.1"/>
    <property type="molecule type" value="Genomic_DNA"/>
</dbReference>
<organism evidence="2 3">
    <name type="scientific">Ornithinimicrobium humiphilum</name>
    <dbReference type="NCBI Taxonomy" id="125288"/>
    <lineage>
        <taxon>Bacteria</taxon>
        <taxon>Bacillati</taxon>
        <taxon>Actinomycetota</taxon>
        <taxon>Actinomycetes</taxon>
        <taxon>Micrococcales</taxon>
        <taxon>Ornithinimicrobiaceae</taxon>
        <taxon>Ornithinimicrobium</taxon>
    </lineage>
</organism>
<evidence type="ECO:0000313" key="3">
    <source>
        <dbReference type="Proteomes" id="UP000315133"/>
    </source>
</evidence>
<keyword evidence="3" id="KW-1185">Reference proteome</keyword>
<sequence>MAAVFYALSTLKAKLAEADKERGATAVEYGVIVALISVVIILALVTLVPGVQTAISNAVTQLGLPAPAGGGAGS</sequence>
<comment type="caution">
    <text evidence="2">The sequence shown here is derived from an EMBL/GenBank/DDBJ whole genome shotgun (WGS) entry which is preliminary data.</text>
</comment>
<keyword evidence="1" id="KW-1133">Transmembrane helix</keyword>
<feature type="transmembrane region" description="Helical" evidence="1">
    <location>
        <begin position="28"/>
        <end position="48"/>
    </location>
</feature>
<dbReference type="Proteomes" id="UP000315133">
    <property type="component" value="Unassembled WGS sequence"/>
</dbReference>
<accession>A0A543KMW5</accession>
<dbReference type="Pfam" id="PF04964">
    <property type="entry name" value="Flp_Fap"/>
    <property type="match status" value="1"/>
</dbReference>
<evidence type="ECO:0000256" key="1">
    <source>
        <dbReference type="SAM" id="Phobius"/>
    </source>
</evidence>
<keyword evidence="1" id="KW-0812">Transmembrane</keyword>
<protein>
    <submittedName>
        <fullName evidence="2">Pilus assembly protein Flp/PilA</fullName>
    </submittedName>
</protein>
<dbReference type="InterPro" id="IPR007047">
    <property type="entry name" value="Flp_Fap"/>
</dbReference>
<reference evidence="2 3" key="1">
    <citation type="submission" date="2019-06" db="EMBL/GenBank/DDBJ databases">
        <title>Sequencing the genomes of 1000 actinobacteria strains.</title>
        <authorList>
            <person name="Klenk H.-P."/>
        </authorList>
    </citation>
    <scope>NUCLEOTIDE SEQUENCE [LARGE SCALE GENOMIC DNA]</scope>
    <source>
        <strain evidence="2 3">DSM 12362</strain>
    </source>
</reference>
<dbReference type="OrthoDB" id="5121461at2"/>
<proteinExistence type="predicted"/>